<evidence type="ECO:0000313" key="2">
    <source>
        <dbReference type="EMBL" id="OCL33331.1"/>
    </source>
</evidence>
<keyword evidence="3" id="KW-1185">Reference proteome</keyword>
<evidence type="ECO:0000259" key="1">
    <source>
        <dbReference type="Pfam" id="PF13524"/>
    </source>
</evidence>
<reference evidence="3" key="1">
    <citation type="submission" date="2016-07" db="EMBL/GenBank/DDBJ databases">
        <authorList>
            <person name="Florea S."/>
            <person name="Webb J.S."/>
            <person name="Jaromczyk J."/>
            <person name="Schardl C.L."/>
        </authorList>
    </citation>
    <scope>NUCLEOTIDE SEQUENCE [LARGE SCALE GENOMIC DNA]</scope>
    <source>
        <strain evidence="3">IPBSL-7</strain>
    </source>
</reference>
<dbReference type="Proteomes" id="UP000093501">
    <property type="component" value="Unassembled WGS sequence"/>
</dbReference>
<dbReference type="InterPro" id="IPR055259">
    <property type="entry name" value="YkvP/CgeB_Glyco_trans-like"/>
</dbReference>
<organism evidence="2 3">
    <name type="scientific">Tessaracoccus lapidicaptus</name>
    <dbReference type="NCBI Taxonomy" id="1427523"/>
    <lineage>
        <taxon>Bacteria</taxon>
        <taxon>Bacillati</taxon>
        <taxon>Actinomycetota</taxon>
        <taxon>Actinomycetes</taxon>
        <taxon>Propionibacteriales</taxon>
        <taxon>Propionibacteriaceae</taxon>
        <taxon>Tessaracoccus</taxon>
    </lineage>
</organism>
<dbReference type="RefSeq" id="WP_068751897.1">
    <property type="nucleotide sequence ID" value="NZ_LR214441.1"/>
</dbReference>
<protein>
    <recommendedName>
        <fullName evidence="1">Spore protein YkvP/CgeB glycosyl transferase-like domain-containing protein</fullName>
    </recommendedName>
</protein>
<name>A0A1C0AKW9_9ACTN</name>
<evidence type="ECO:0000313" key="3">
    <source>
        <dbReference type="Proteomes" id="UP000093501"/>
    </source>
</evidence>
<proteinExistence type="predicted"/>
<accession>A0A1C0AKW9</accession>
<sequence>MIADDFTFNSFKYEFDVKRLTPTNWRSVFEDSQPTLFLCESAWQGGSPQEHPWQAKVYASIRWPQENRVDLLSILDYCRAAGIPTVFWNKEDPTHFSDRINDFVRTACLFDYVFTTAEECVDGYLKHAGARHADVLPFAVQPMLFNPQGSQDARDDVNFAGTWYAMYPERSLVAEQIMDLVLGTGRELVIYNRMFADKSARYAYPERYSQYIRPAISYQETARAFRRSQYGITLNTVTSSPTMFARRIFELAASGAVVLSNSSQGVRNFFGDSVIYADVEPERFLSLTEDARRDLQRRAMAIALDNTYGHRAETILGALGMKFESRYASPQLAGVVETQAEFDALYSQWASRPDFGDLLTVVGRNSDHGLIMDLMREKRPHVVVVAEDDVASGRVRTRSVMNRPGAILTKRNRPVPSIEDVKWLQAHSVYEQSVIELAGSASSRFRFGPANPSATPYVPAAQLGTYLLRPAESFSYMV</sequence>
<gene>
    <name evidence="2" type="ORF">BCR15_05770</name>
</gene>
<dbReference type="EMBL" id="MBQD01000022">
    <property type="protein sequence ID" value="OCL33331.1"/>
    <property type="molecule type" value="Genomic_DNA"/>
</dbReference>
<dbReference type="AlphaFoldDB" id="A0A1C0AKW9"/>
<comment type="caution">
    <text evidence="2">The sequence shown here is derived from an EMBL/GenBank/DDBJ whole genome shotgun (WGS) entry which is preliminary data.</text>
</comment>
<feature type="domain" description="Spore protein YkvP/CgeB glycosyl transferase-like" evidence="1">
    <location>
        <begin position="203"/>
        <end position="316"/>
    </location>
</feature>
<dbReference type="Pfam" id="PF13524">
    <property type="entry name" value="Glyco_trans_1_2"/>
    <property type="match status" value="1"/>
</dbReference>